<dbReference type="InterPro" id="IPR052387">
    <property type="entry name" value="Fibrocystin"/>
</dbReference>
<dbReference type="PANTHER" id="PTHR46769">
    <property type="entry name" value="POLYCYSTIC KIDNEY AND HEPATIC DISEASE 1 (AUTOSOMAL RECESSIVE)-LIKE 1"/>
    <property type="match status" value="1"/>
</dbReference>
<proteinExistence type="predicted"/>
<dbReference type="InterPro" id="IPR055401">
    <property type="entry name" value="CEMIP_beta-hel_dom"/>
</dbReference>
<dbReference type="Proteomes" id="UP001217089">
    <property type="component" value="Unassembled WGS sequence"/>
</dbReference>
<accession>A0ABQ9F7G2</accession>
<keyword evidence="6" id="KW-1185">Reference proteome</keyword>
<evidence type="ECO:0000259" key="4">
    <source>
        <dbReference type="Pfam" id="PF24606"/>
    </source>
</evidence>
<reference evidence="5 6" key="1">
    <citation type="submission" date="2022-12" db="EMBL/GenBank/DDBJ databases">
        <title>Chromosome-level genome of Tegillarca granosa.</title>
        <authorList>
            <person name="Kim J."/>
        </authorList>
    </citation>
    <scope>NUCLEOTIDE SEQUENCE [LARGE SCALE GENOMIC DNA]</scope>
    <source>
        <strain evidence="5">Teg-2019</strain>
        <tissue evidence="5">Adductor muscle</tissue>
    </source>
</reference>
<dbReference type="EMBL" id="JARBDR010000376">
    <property type="protein sequence ID" value="KAJ8313314.1"/>
    <property type="molecule type" value="Genomic_DNA"/>
</dbReference>
<evidence type="ECO:0000256" key="3">
    <source>
        <dbReference type="SAM" id="Phobius"/>
    </source>
</evidence>
<evidence type="ECO:0000256" key="2">
    <source>
        <dbReference type="SAM" id="MobiDB-lite"/>
    </source>
</evidence>
<protein>
    <recommendedName>
        <fullName evidence="4">CEMIP beta-helix domain-containing protein</fullName>
    </recommendedName>
</protein>
<dbReference type="Pfam" id="PF24606">
    <property type="entry name" value="CEMIP_beta-hel"/>
    <property type="match status" value="1"/>
</dbReference>
<dbReference type="SUPFAM" id="SSF51126">
    <property type="entry name" value="Pectin lyase-like"/>
    <property type="match status" value="1"/>
</dbReference>
<feature type="domain" description="CEMIP beta-helix" evidence="4">
    <location>
        <begin position="63"/>
        <end position="154"/>
    </location>
</feature>
<organism evidence="5 6">
    <name type="scientific">Tegillarca granosa</name>
    <name type="common">Malaysian cockle</name>
    <name type="synonym">Anadara granosa</name>
    <dbReference type="NCBI Taxonomy" id="220873"/>
    <lineage>
        <taxon>Eukaryota</taxon>
        <taxon>Metazoa</taxon>
        <taxon>Spiralia</taxon>
        <taxon>Lophotrochozoa</taxon>
        <taxon>Mollusca</taxon>
        <taxon>Bivalvia</taxon>
        <taxon>Autobranchia</taxon>
        <taxon>Pteriomorphia</taxon>
        <taxon>Arcoida</taxon>
        <taxon>Arcoidea</taxon>
        <taxon>Arcidae</taxon>
        <taxon>Tegillarca</taxon>
    </lineage>
</organism>
<sequence>MIVRVHKETLSTGEKLDLSAQVGLLTRNIKIVGGDYPNMQQDSYGVTVKVGMTSMDSSTFTGYARISNVEFYRFGHEGYVDPFDPRYALAFSNLGDNSPSYVRNSTFHNGFSPAIGVYGTNDLLIENNVIHHTVWFCMETTSDNTTIRNNLFALHIWEGSYQNRYEPGNVRWHGCIEAITATNLNLTDNVVTASERFAYHIPPQDCSISAEKRYANNKANTALICLGILPLDPVSSATKCALITGVTAWKCLYYGFYYNNMVSVVIDRVAAIECGIGVFEMLIGPNPITHVAEDRHGDVNNSLIVGTTSSFDCTVDQVNQNDDNIKLSSLAVPFKARQGGKGGIAMIIITGGPNSAPEKPFAGIMSYPALLGFMVINRIGHTLVGLVMIGTISFFTQLISTHGSPTKIIMQMLRKINSADCVDMDCDGLKKVLIFDEDGTLIDGTPSTIISWAEYEWDGDPRRGLGDYRIPKTMLTSLNGDRISVNQIAPHKAVEFLLHFSSTPPKDLRFHLMTRDENATILMKVWYPSPNRKDVYVNGQFVTHKNGYYDASNRYLFKPASKDNPNEYVPDMMTDRNGANYYDRNTGLLYILVQGSDSVTIKTADTVIVSFLFEPLTVDEFFGEQIVMHVCSFFNLPLSKCRLVDIVSASQSSGRRRRRRSTSESSDQVVVEIANEPTNSTNGTVGDPDQVSTSQINDIGDQIVTIGQTGGLSSLTNSSNVLGMNVGYIVIVPVHSLCFVEEPVPEHEVVPFKTQPKIRACDDQGQPISILGTSSSPWIIKAELKDGTGSNSASALTGNDTVQFVDGWANFTDLALSQSGSGFVIEFSIISPASATNYTIDSTALTINNRKVKMVVITMATEALEFDVIPVFLELRDEITNERIEDIGWRGHVWTTTVELGPQSPTDGVVNGTTSSTFDNSTSQTSLSISLSSLGTYVVKFRLTTSPAEYDIYTEVLVTIKSQAQVSMVIEDTKTITMKFDGDYNTIVGTGTSYNNFIAWVSNWLMGLYQSVVIGNVKVSPGSIIVTFTVNGSLSGVNETIFSICGSIENGQSVTYNGQTLTLSPYLNVGRTAYYGVSCGPIPSSSSGSESFPLAAIIAIAVTAALILIVVVIFVVLWKCKVAPKSKTHAIGKAKYFGNETDPIDEILFREKTFMSIRDQIPVSPIPPLATIIDDTRRKKMSSGHSERSRSKSTTITPPPAYTTVIRVATPVEKPLWKY</sequence>
<dbReference type="PANTHER" id="PTHR46769:SF2">
    <property type="entry name" value="FIBROCYSTIN-L ISOFORM 2 PRECURSOR-RELATED"/>
    <property type="match status" value="1"/>
</dbReference>
<feature type="region of interest" description="Disordered" evidence="2">
    <location>
        <begin position="1177"/>
        <end position="1199"/>
    </location>
</feature>
<feature type="transmembrane region" description="Helical" evidence="3">
    <location>
        <begin position="1092"/>
        <end position="1118"/>
    </location>
</feature>
<keyword evidence="1" id="KW-0732">Signal</keyword>
<evidence type="ECO:0000313" key="5">
    <source>
        <dbReference type="EMBL" id="KAJ8313314.1"/>
    </source>
</evidence>
<evidence type="ECO:0000313" key="6">
    <source>
        <dbReference type="Proteomes" id="UP001217089"/>
    </source>
</evidence>
<dbReference type="InterPro" id="IPR011050">
    <property type="entry name" value="Pectin_lyase_fold/virulence"/>
</dbReference>
<name>A0ABQ9F7G2_TEGGR</name>
<comment type="caution">
    <text evidence="5">The sequence shown here is derived from an EMBL/GenBank/DDBJ whole genome shotgun (WGS) entry which is preliminary data.</text>
</comment>
<gene>
    <name evidence="5" type="ORF">KUTeg_009100</name>
</gene>
<keyword evidence="3" id="KW-1133">Transmembrane helix</keyword>
<keyword evidence="3" id="KW-0812">Transmembrane</keyword>
<evidence type="ECO:0000256" key="1">
    <source>
        <dbReference type="ARBA" id="ARBA00022729"/>
    </source>
</evidence>
<keyword evidence="3" id="KW-0472">Membrane</keyword>